<gene>
    <name evidence="1" type="ORF">SAMN05421880_10872</name>
</gene>
<dbReference type="Pfam" id="PF11736">
    <property type="entry name" value="DUF3299"/>
    <property type="match status" value="1"/>
</dbReference>
<dbReference type="STRING" id="52442.SAMN05421880_10872"/>
<dbReference type="InterPro" id="IPR021727">
    <property type="entry name" value="DUF3299"/>
</dbReference>
<dbReference type="Proteomes" id="UP000199561">
    <property type="component" value="Unassembled WGS sequence"/>
</dbReference>
<evidence type="ECO:0000313" key="1">
    <source>
        <dbReference type="EMBL" id="SFM16772.1"/>
    </source>
</evidence>
<dbReference type="RefSeq" id="WP_090667412.1">
    <property type="nucleotide sequence ID" value="NZ_FOUF01000008.1"/>
</dbReference>
<dbReference type="Gene3D" id="2.40.50.870">
    <property type="entry name" value="Protein of unknown function (DUF3299)"/>
    <property type="match status" value="1"/>
</dbReference>
<reference evidence="1 2" key="1">
    <citation type="submission" date="2016-10" db="EMBL/GenBank/DDBJ databases">
        <authorList>
            <person name="de Groot N.N."/>
        </authorList>
    </citation>
    <scope>NUCLEOTIDE SEQUENCE [LARGE SCALE GENOMIC DNA]</scope>
    <source>
        <strain evidence="1 2">Nm146</strain>
    </source>
</reference>
<protein>
    <submittedName>
        <fullName evidence="1">Uncharacterized protein</fullName>
    </submittedName>
</protein>
<sequence>MNSNFFATKSKSAAIVCFLAGLLAACSQNDPNTDASAVTSAQTGAQQQGAQTIAYTTIQWIDLLPQEDLDALMNPPEYLDEIEDGSEEDMLSSQFMLAMAQASDDRYMQALTSTRIKPEFDNQNIRIPGFIVPLEFGEQLVVKRFFLVPFFGACIHVPPPPPNQIIYGIFEKGLKLQALHEPVWVTGTLKTSLTENAVATSAYTIEVAEIEIYTE</sequence>
<dbReference type="AlphaFoldDB" id="A0A1I4NML6"/>
<dbReference type="EMBL" id="FOUF01000008">
    <property type="protein sequence ID" value="SFM16772.1"/>
    <property type="molecule type" value="Genomic_DNA"/>
</dbReference>
<keyword evidence="2" id="KW-1185">Reference proteome</keyword>
<accession>A0A1I4NML6</accession>
<organism evidence="1 2">
    <name type="scientific">Nitrosomonas nitrosa</name>
    <dbReference type="NCBI Taxonomy" id="52442"/>
    <lineage>
        <taxon>Bacteria</taxon>
        <taxon>Pseudomonadati</taxon>
        <taxon>Pseudomonadota</taxon>
        <taxon>Betaproteobacteria</taxon>
        <taxon>Nitrosomonadales</taxon>
        <taxon>Nitrosomonadaceae</taxon>
        <taxon>Nitrosomonas</taxon>
    </lineage>
</organism>
<name>A0A1I4NML6_9PROT</name>
<proteinExistence type="predicted"/>
<evidence type="ECO:0000313" key="2">
    <source>
        <dbReference type="Proteomes" id="UP000199561"/>
    </source>
</evidence>